<protein>
    <recommendedName>
        <fullName evidence="3">DUF2255 family protein</fullName>
    </recommendedName>
</protein>
<proteinExistence type="predicted"/>
<evidence type="ECO:0008006" key="3">
    <source>
        <dbReference type="Google" id="ProtNLM"/>
    </source>
</evidence>
<comment type="caution">
    <text evidence="1">The sequence shown here is derived from an EMBL/GenBank/DDBJ whole genome shotgun (WGS) entry which is preliminary data.</text>
</comment>
<dbReference type="Proteomes" id="UP000520767">
    <property type="component" value="Unassembled WGS sequence"/>
</dbReference>
<evidence type="ECO:0000313" key="1">
    <source>
        <dbReference type="EMBL" id="MBB4908399.1"/>
    </source>
</evidence>
<dbReference type="AlphaFoldDB" id="A0A7W7VFS3"/>
<gene>
    <name evidence="1" type="ORF">FHR82_004652</name>
</gene>
<dbReference type="InterPro" id="IPR016888">
    <property type="entry name" value="UCP028498"/>
</dbReference>
<reference evidence="1 2" key="1">
    <citation type="submission" date="2020-08" db="EMBL/GenBank/DDBJ databases">
        <title>Genomic Encyclopedia of Type Strains, Phase III (KMG-III): the genomes of soil and plant-associated and newly described type strains.</title>
        <authorList>
            <person name="Whitman W."/>
        </authorList>
    </citation>
    <scope>NUCLEOTIDE SEQUENCE [LARGE SCALE GENOMIC DNA]</scope>
    <source>
        <strain evidence="1 2">CECT 8960</strain>
    </source>
</reference>
<dbReference type="EMBL" id="JACHJQ010000005">
    <property type="protein sequence ID" value="MBB4908399.1"/>
    <property type="molecule type" value="Genomic_DNA"/>
</dbReference>
<organism evidence="1 2">
    <name type="scientific">Actinophytocola algeriensis</name>
    <dbReference type="NCBI Taxonomy" id="1768010"/>
    <lineage>
        <taxon>Bacteria</taxon>
        <taxon>Bacillati</taxon>
        <taxon>Actinomycetota</taxon>
        <taxon>Actinomycetes</taxon>
        <taxon>Pseudonocardiales</taxon>
        <taxon>Pseudonocardiaceae</taxon>
    </lineage>
</organism>
<dbReference type="RefSeq" id="WP_184812562.1">
    <property type="nucleotide sequence ID" value="NZ_JACHJQ010000005.1"/>
</dbReference>
<sequence length="128" mass="13978">MSTTWTPDELRRIGDAAELRIASCRPDGTLRPYVTIWTATTGDAVYVRSGHGADNPWFRRAVAAGRGRIQAGGVERDVEFDRQAPDAPAHADIDAVYHAKYDHHGAAVVGTVTGEHATHVTLRLHPRD</sequence>
<dbReference type="Pfam" id="PF10012">
    <property type="entry name" value="DUF2255"/>
    <property type="match status" value="1"/>
</dbReference>
<keyword evidence="2" id="KW-1185">Reference proteome</keyword>
<name>A0A7W7VFS3_9PSEU</name>
<evidence type="ECO:0000313" key="2">
    <source>
        <dbReference type="Proteomes" id="UP000520767"/>
    </source>
</evidence>
<accession>A0A7W7VFS3</accession>